<protein>
    <submittedName>
        <fullName evidence="2">MBL fold metallo-hydrolase</fullName>
    </submittedName>
</protein>
<evidence type="ECO:0000259" key="1">
    <source>
        <dbReference type="Pfam" id="PF00753"/>
    </source>
</evidence>
<gene>
    <name evidence="2" type="ORF">LOC68_02710</name>
</gene>
<dbReference type="SUPFAM" id="SSF56281">
    <property type="entry name" value="Metallo-hydrolase/oxidoreductase"/>
    <property type="match status" value="1"/>
</dbReference>
<comment type="caution">
    <text evidence="2">The sequence shown here is derived from an EMBL/GenBank/DDBJ whole genome shotgun (WGS) entry which is preliminary data.</text>
</comment>
<dbReference type="Gene3D" id="3.60.15.10">
    <property type="entry name" value="Ribonuclease Z/Hydroxyacylglutathione hydrolase-like"/>
    <property type="match status" value="1"/>
</dbReference>
<reference evidence="2" key="1">
    <citation type="submission" date="2021-11" db="EMBL/GenBank/DDBJ databases">
        <title>Genome sequence.</title>
        <authorList>
            <person name="Sun Q."/>
        </authorList>
    </citation>
    <scope>NUCLEOTIDE SEQUENCE</scope>
    <source>
        <strain evidence="2">JC732</strain>
    </source>
</reference>
<dbReference type="InterPro" id="IPR036866">
    <property type="entry name" value="RibonucZ/Hydroxyglut_hydro"/>
</dbReference>
<accession>A0A9X1SE25</accession>
<dbReference type="EMBL" id="JAJKFT010000002">
    <property type="protein sequence ID" value="MCC9627295.1"/>
    <property type="molecule type" value="Genomic_DNA"/>
</dbReference>
<organism evidence="2 3">
    <name type="scientific">Blastopirellula sediminis</name>
    <dbReference type="NCBI Taxonomy" id="2894196"/>
    <lineage>
        <taxon>Bacteria</taxon>
        <taxon>Pseudomonadati</taxon>
        <taxon>Planctomycetota</taxon>
        <taxon>Planctomycetia</taxon>
        <taxon>Pirellulales</taxon>
        <taxon>Pirellulaceae</taxon>
        <taxon>Blastopirellula</taxon>
    </lineage>
</organism>
<proteinExistence type="predicted"/>
<sequence>MKLQVFQSDKGDCLLITSVDGKRVLVDGGMSSSYKEHVAPALGKLQQAGHRLDAVYVSHIDQDHIAGVLKMTDDLIAWRIYDFQSQNGNAHVKKPKVPRPPDFDRVWNNAFHEQLGKNAGSIEDMLAARARALTLIPKKFAQEAAEEYAEIAFSKGEAVRLSRRLGNKQLNVAVNPEFDHGLMFVCDPPDPLTIGKLNFTVIGPFAEDLKNLRTEWNAWLRTQTAKDQLAGIRRKSKQDEDRLGNSDLHEVLGPIFAQASELGNRENVTLPNLASLMFHLEEENGGTVLLTGDGHWQDILDGLEETGKLVSGKGLHVNVLKVQHHGSEHNWHADFGKRITADHYIFCGNGAHENPDLDVVQALLDSRIGSASKRSKNPEVGNPFKLWFNSAASIAEPAHKSHMKKLEKLLNDTQSSHPGQISSFFLTKSSFELDI</sequence>
<dbReference type="InterPro" id="IPR001279">
    <property type="entry name" value="Metallo-B-lactamas"/>
</dbReference>
<feature type="domain" description="Metallo-beta-lactamase" evidence="1">
    <location>
        <begin position="11"/>
        <end position="71"/>
    </location>
</feature>
<dbReference type="PANTHER" id="PTHR30619">
    <property type="entry name" value="DNA INTERNALIZATION/COMPETENCE PROTEIN COMEC/REC2"/>
    <property type="match status" value="1"/>
</dbReference>
<name>A0A9X1SE25_9BACT</name>
<dbReference type="AlphaFoldDB" id="A0A9X1SE25"/>
<dbReference type="Pfam" id="PF00753">
    <property type="entry name" value="Lactamase_B"/>
    <property type="match status" value="1"/>
</dbReference>
<keyword evidence="3" id="KW-1185">Reference proteome</keyword>
<dbReference type="InterPro" id="IPR052159">
    <property type="entry name" value="Competence_DNA_uptake"/>
</dbReference>
<evidence type="ECO:0000313" key="2">
    <source>
        <dbReference type="EMBL" id="MCC9627295.1"/>
    </source>
</evidence>
<evidence type="ECO:0000313" key="3">
    <source>
        <dbReference type="Proteomes" id="UP001139103"/>
    </source>
</evidence>
<dbReference type="PANTHER" id="PTHR30619:SF1">
    <property type="entry name" value="RECOMBINATION PROTEIN 2"/>
    <property type="match status" value="1"/>
</dbReference>
<dbReference type="Proteomes" id="UP001139103">
    <property type="component" value="Unassembled WGS sequence"/>
</dbReference>
<dbReference type="RefSeq" id="WP_230215398.1">
    <property type="nucleotide sequence ID" value="NZ_JAJKFT010000002.1"/>
</dbReference>